<dbReference type="PANTHER" id="PTHR24363">
    <property type="entry name" value="SERINE/THREONINE PROTEIN KINASE"/>
    <property type="match status" value="1"/>
</dbReference>
<dbReference type="NCBIfam" id="NF045510">
    <property type="entry name" value="4Cys_prefix_kin"/>
    <property type="match status" value="1"/>
</dbReference>
<evidence type="ECO:0000256" key="11">
    <source>
        <dbReference type="SAM" id="Phobius"/>
    </source>
</evidence>
<evidence type="ECO:0000256" key="7">
    <source>
        <dbReference type="ARBA" id="ARBA00047899"/>
    </source>
</evidence>
<keyword evidence="11" id="KW-1133">Transmembrane helix</keyword>
<dbReference type="KEGG" id="tel:tlr2432"/>
<dbReference type="Pfam" id="PF00069">
    <property type="entry name" value="Pkinase"/>
    <property type="match status" value="1"/>
</dbReference>
<keyword evidence="3" id="KW-0808">Transferase</keyword>
<dbReference type="GO" id="GO:0004674">
    <property type="term" value="F:protein serine/threonine kinase activity"/>
    <property type="evidence" value="ECO:0007669"/>
    <property type="project" value="UniProtKB-KW"/>
</dbReference>
<keyword evidence="11" id="KW-0812">Transmembrane</keyword>
<evidence type="ECO:0000256" key="1">
    <source>
        <dbReference type="ARBA" id="ARBA00012513"/>
    </source>
</evidence>
<keyword evidence="6 9" id="KW-0067">ATP-binding</keyword>
<feature type="region of interest" description="Disordered" evidence="10">
    <location>
        <begin position="321"/>
        <end position="382"/>
    </location>
</feature>
<dbReference type="AlphaFoldDB" id="Q8DG91"/>
<feature type="transmembrane region" description="Helical" evidence="11">
    <location>
        <begin position="449"/>
        <end position="468"/>
    </location>
</feature>
<organism evidence="13 14">
    <name type="scientific">Thermosynechococcus vestitus (strain NIES-2133 / IAM M-273 / BP-1)</name>
    <dbReference type="NCBI Taxonomy" id="197221"/>
    <lineage>
        <taxon>Bacteria</taxon>
        <taxon>Bacillati</taxon>
        <taxon>Cyanobacteriota</taxon>
        <taxon>Cyanophyceae</taxon>
        <taxon>Acaryochloridales</taxon>
        <taxon>Thermosynechococcaceae</taxon>
        <taxon>Thermosynechococcus</taxon>
    </lineage>
</organism>
<evidence type="ECO:0000256" key="2">
    <source>
        <dbReference type="ARBA" id="ARBA00022527"/>
    </source>
</evidence>
<proteinExistence type="predicted"/>
<reference evidence="13 14" key="1">
    <citation type="journal article" date="2002" name="DNA Res.">
        <title>Complete genome structure of the thermophilic cyanobacterium Thermosynechococcus elongatus BP-1.</title>
        <authorList>
            <person name="Nakamura Y."/>
            <person name="Kaneko T."/>
            <person name="Sato S."/>
            <person name="Ikeuchi M."/>
            <person name="Katoh H."/>
            <person name="Sasamoto S."/>
            <person name="Watanabe A."/>
            <person name="Iriguchi M."/>
            <person name="Kawashima K."/>
            <person name="Kimura T."/>
            <person name="Kishida Y."/>
            <person name="Kiyokawa C."/>
            <person name="Kohara M."/>
            <person name="Matsumoto M."/>
            <person name="Matsuno A."/>
            <person name="Nakazaki N."/>
            <person name="Shimpo S."/>
            <person name="Sugimoto M."/>
            <person name="Takeuchi C."/>
            <person name="Yamada M."/>
            <person name="Tabata S."/>
        </authorList>
    </citation>
    <scope>NUCLEOTIDE SEQUENCE [LARGE SCALE GENOMIC DNA]</scope>
    <source>
        <strain evidence="14">IAM M-273 / NIES-2133 / BP-1</strain>
    </source>
</reference>
<dbReference type="PANTHER" id="PTHR24363:SF0">
    <property type="entry name" value="SERINE_THREONINE KINASE LIKE DOMAIN CONTAINING 1"/>
    <property type="match status" value="1"/>
</dbReference>
<evidence type="ECO:0000256" key="3">
    <source>
        <dbReference type="ARBA" id="ARBA00022679"/>
    </source>
</evidence>
<feature type="transmembrane region" description="Helical" evidence="11">
    <location>
        <begin position="418"/>
        <end position="437"/>
    </location>
</feature>
<dbReference type="Gene3D" id="3.30.200.20">
    <property type="entry name" value="Phosphorylase Kinase, domain 1"/>
    <property type="match status" value="1"/>
</dbReference>
<keyword evidence="5 13" id="KW-0418">Kinase</keyword>
<dbReference type="Proteomes" id="UP000000440">
    <property type="component" value="Chromosome"/>
</dbReference>
<dbReference type="PATRIC" id="fig|197221.4.peg.2556"/>
<comment type="catalytic activity">
    <reaction evidence="8">
        <text>L-seryl-[protein] + ATP = O-phospho-L-seryl-[protein] + ADP + H(+)</text>
        <dbReference type="Rhea" id="RHEA:17989"/>
        <dbReference type="Rhea" id="RHEA-COMP:9863"/>
        <dbReference type="Rhea" id="RHEA-COMP:11604"/>
        <dbReference type="ChEBI" id="CHEBI:15378"/>
        <dbReference type="ChEBI" id="CHEBI:29999"/>
        <dbReference type="ChEBI" id="CHEBI:30616"/>
        <dbReference type="ChEBI" id="CHEBI:83421"/>
        <dbReference type="ChEBI" id="CHEBI:456216"/>
        <dbReference type="EC" id="2.7.11.1"/>
    </reaction>
</comment>
<evidence type="ECO:0000256" key="5">
    <source>
        <dbReference type="ARBA" id="ARBA00022777"/>
    </source>
</evidence>
<feature type="binding site" evidence="9">
    <location>
        <position position="79"/>
    </location>
    <ligand>
        <name>ATP</name>
        <dbReference type="ChEBI" id="CHEBI:30616"/>
    </ligand>
</feature>
<feature type="compositionally biased region" description="Pro residues" evidence="10">
    <location>
        <begin position="325"/>
        <end position="382"/>
    </location>
</feature>
<comment type="catalytic activity">
    <reaction evidence="7">
        <text>L-threonyl-[protein] + ATP = O-phospho-L-threonyl-[protein] + ADP + H(+)</text>
        <dbReference type="Rhea" id="RHEA:46608"/>
        <dbReference type="Rhea" id="RHEA-COMP:11060"/>
        <dbReference type="Rhea" id="RHEA-COMP:11605"/>
        <dbReference type="ChEBI" id="CHEBI:15378"/>
        <dbReference type="ChEBI" id="CHEBI:30013"/>
        <dbReference type="ChEBI" id="CHEBI:30616"/>
        <dbReference type="ChEBI" id="CHEBI:61977"/>
        <dbReference type="ChEBI" id="CHEBI:456216"/>
        <dbReference type="EC" id="2.7.11.1"/>
    </reaction>
</comment>
<dbReference type="EMBL" id="BA000039">
    <property type="protein sequence ID" value="BAC09984.1"/>
    <property type="molecule type" value="Genomic_DNA"/>
</dbReference>
<keyword evidence="11" id="KW-0472">Membrane</keyword>
<evidence type="ECO:0000256" key="9">
    <source>
        <dbReference type="PROSITE-ProRule" id="PRU10141"/>
    </source>
</evidence>
<protein>
    <recommendedName>
        <fullName evidence="1">non-specific serine/threonine protein kinase</fullName>
        <ecNumber evidence="1">2.7.11.1</ecNumber>
    </recommendedName>
</protein>
<evidence type="ECO:0000313" key="13">
    <source>
        <dbReference type="EMBL" id="BAC09984.1"/>
    </source>
</evidence>
<keyword evidence="4 9" id="KW-0547">Nucleotide-binding</keyword>
<evidence type="ECO:0000256" key="4">
    <source>
        <dbReference type="ARBA" id="ARBA00022741"/>
    </source>
</evidence>
<dbReference type="EC" id="2.7.11.1" evidence="1"/>
<evidence type="ECO:0000256" key="8">
    <source>
        <dbReference type="ARBA" id="ARBA00048679"/>
    </source>
</evidence>
<dbReference type="CDD" id="cd14014">
    <property type="entry name" value="STKc_PknB_like"/>
    <property type="match status" value="1"/>
</dbReference>
<evidence type="ECO:0000256" key="10">
    <source>
        <dbReference type="SAM" id="MobiDB-lite"/>
    </source>
</evidence>
<dbReference type="PROSITE" id="PS00107">
    <property type="entry name" value="PROTEIN_KINASE_ATP"/>
    <property type="match status" value="1"/>
</dbReference>
<dbReference type="GO" id="GO:0005524">
    <property type="term" value="F:ATP binding"/>
    <property type="evidence" value="ECO:0007669"/>
    <property type="project" value="UniProtKB-UniRule"/>
</dbReference>
<keyword evidence="2 13" id="KW-0723">Serine/threonine-protein kinase</keyword>
<feature type="transmembrane region" description="Helical" evidence="11">
    <location>
        <begin position="391"/>
        <end position="412"/>
    </location>
</feature>
<dbReference type="InterPro" id="IPR017441">
    <property type="entry name" value="Protein_kinase_ATP_BS"/>
</dbReference>
<accession>Q8DG91</accession>
<evidence type="ECO:0000259" key="12">
    <source>
        <dbReference type="PROSITE" id="PS50011"/>
    </source>
</evidence>
<sequence length="503" mass="55816">MLVYCTRPHCPRPQNNLPELDQPNQRYSRIRDRFCITCGMPLILRGHYVAERVLGRGGFGAAYLARDLDTPGWRYCVIKQFLPNVSDPQSLQKAQELFEREAKVLEELGQHAQIPDLLAFFREEVAGFNSSSEESYFYLVQEFIDGETLEDELAQQGCFSEEEVRQVLRELLPVLQYVHERGSIHRDIKLSNIMRQHPSKTKFPGQGRLYLLDFGAVKQVSQTSMESRSTGIYTAHYAPPEQIRGEQVFPSSDLYALAVTCIVLLTGKDPEKLFDAYNNRWNWHSYVPSVSQQLQQILDRMLQPAPSDRYQSAAQVLADLNASPTPAPAPPPPPPPLTPPLPPQPVTTPLPPSQVSSPPSPAAPIPSPKMAPPAKAKPPRQPPAPLPAFKILMGAGFTGFEMTALGVMIFSLMTTWQFPLGVSAGLIGGVFALLVFMQFKGWIEHWEQLIIATISGAALFFFPFLQAGLGGLTALLMCGLVGLGCMVVGNLFLLVYNILARFL</sequence>
<dbReference type="STRING" id="197221.gene:10749053"/>
<gene>
    <name evidence="13" type="ordered locus">tlr2432</name>
</gene>
<dbReference type="Gene3D" id="1.10.510.10">
    <property type="entry name" value="Transferase(Phosphotransferase) domain 1"/>
    <property type="match status" value="1"/>
</dbReference>
<evidence type="ECO:0000313" key="14">
    <source>
        <dbReference type="Proteomes" id="UP000000440"/>
    </source>
</evidence>
<dbReference type="RefSeq" id="WP_011058264.1">
    <property type="nucleotide sequence ID" value="NC_004113.1"/>
</dbReference>
<name>Q8DG91_THEVB</name>
<evidence type="ECO:0000256" key="6">
    <source>
        <dbReference type="ARBA" id="ARBA00022840"/>
    </source>
</evidence>
<feature type="domain" description="Protein kinase" evidence="12">
    <location>
        <begin position="48"/>
        <end position="326"/>
    </location>
</feature>
<dbReference type="SUPFAM" id="SSF56112">
    <property type="entry name" value="Protein kinase-like (PK-like)"/>
    <property type="match status" value="1"/>
</dbReference>
<keyword evidence="14" id="KW-1185">Reference proteome</keyword>
<dbReference type="EnsemblBacteria" id="BAC09984">
    <property type="protein sequence ID" value="BAC09984"/>
    <property type="gene ID" value="BAC09984"/>
</dbReference>
<dbReference type="InterPro" id="IPR011009">
    <property type="entry name" value="Kinase-like_dom_sf"/>
</dbReference>
<dbReference type="PROSITE" id="PS50011">
    <property type="entry name" value="PROTEIN_KINASE_DOM"/>
    <property type="match status" value="1"/>
</dbReference>
<dbReference type="SMART" id="SM00220">
    <property type="entry name" value="S_TKc"/>
    <property type="match status" value="1"/>
</dbReference>
<feature type="transmembrane region" description="Helical" evidence="11">
    <location>
        <begin position="474"/>
        <end position="499"/>
    </location>
</feature>
<dbReference type="eggNOG" id="COG0515">
    <property type="taxonomic scope" value="Bacteria"/>
</dbReference>
<dbReference type="InterPro" id="IPR000719">
    <property type="entry name" value="Prot_kinase_dom"/>
</dbReference>